<dbReference type="RefSeq" id="WP_128626757.1">
    <property type="nucleotide sequence ID" value="NZ_RKST01000008.1"/>
</dbReference>
<dbReference type="AlphaFoldDB" id="A0A432V6R9"/>
<evidence type="ECO:0000313" key="3">
    <source>
        <dbReference type="Proteomes" id="UP000281647"/>
    </source>
</evidence>
<gene>
    <name evidence="2" type="ORF">EET67_09715</name>
</gene>
<accession>A0A432V6R9</accession>
<protein>
    <submittedName>
        <fullName evidence="2">Uncharacterized protein</fullName>
    </submittedName>
</protein>
<dbReference type="Proteomes" id="UP000281647">
    <property type="component" value="Unassembled WGS sequence"/>
</dbReference>
<dbReference type="EMBL" id="RKST01000008">
    <property type="protein sequence ID" value="RUM97886.1"/>
    <property type="molecule type" value="Genomic_DNA"/>
</dbReference>
<keyword evidence="1" id="KW-1133">Transmembrane helix</keyword>
<proteinExistence type="predicted"/>
<keyword evidence="1" id="KW-0472">Membrane</keyword>
<evidence type="ECO:0000313" key="2">
    <source>
        <dbReference type="EMBL" id="RUM97886.1"/>
    </source>
</evidence>
<sequence length="61" mass="7251">MIHQRNYRPECESWPECNCTDHCEVRRFLNIDEPRFGWFEFFMLALLLIGVAALAYAGWPS</sequence>
<evidence type="ECO:0000256" key="1">
    <source>
        <dbReference type="SAM" id="Phobius"/>
    </source>
</evidence>
<feature type="transmembrane region" description="Helical" evidence="1">
    <location>
        <begin position="36"/>
        <end position="59"/>
    </location>
</feature>
<keyword evidence="1" id="KW-0812">Transmembrane</keyword>
<organism evidence="2 3">
    <name type="scientific">Borborobacter arsenicus</name>
    <dbReference type="NCBI Taxonomy" id="1851146"/>
    <lineage>
        <taxon>Bacteria</taxon>
        <taxon>Pseudomonadati</taxon>
        <taxon>Pseudomonadota</taxon>
        <taxon>Alphaproteobacteria</taxon>
        <taxon>Hyphomicrobiales</taxon>
        <taxon>Phyllobacteriaceae</taxon>
        <taxon>Borborobacter</taxon>
    </lineage>
</organism>
<comment type="caution">
    <text evidence="2">The sequence shown here is derived from an EMBL/GenBank/DDBJ whole genome shotgun (WGS) entry which is preliminary data.</text>
</comment>
<name>A0A432V6R9_9HYPH</name>
<reference evidence="2 3" key="1">
    <citation type="submission" date="2018-11" db="EMBL/GenBank/DDBJ databases">
        <title>Pseudaminobacter arsenicus sp. nov., an arsenic-resistant bacterium isolated from arsenic-rich aquifers.</title>
        <authorList>
            <person name="Mu Y."/>
        </authorList>
    </citation>
    <scope>NUCLEOTIDE SEQUENCE [LARGE SCALE GENOMIC DNA]</scope>
    <source>
        <strain evidence="2 3">CB3</strain>
    </source>
</reference>
<keyword evidence="3" id="KW-1185">Reference proteome</keyword>